<dbReference type="InterPro" id="IPR000792">
    <property type="entry name" value="Tscrpt_reg_LuxR_C"/>
</dbReference>
<protein>
    <submittedName>
        <fullName evidence="5">Regulatory LuxR family protein</fullName>
    </submittedName>
</protein>
<keyword evidence="3" id="KW-0804">Transcription</keyword>
<dbReference type="Pfam" id="PF00196">
    <property type="entry name" value="GerE"/>
    <property type="match status" value="1"/>
</dbReference>
<evidence type="ECO:0000256" key="1">
    <source>
        <dbReference type="ARBA" id="ARBA00023015"/>
    </source>
</evidence>
<dbReference type="PRINTS" id="PR00038">
    <property type="entry name" value="HTHLUXR"/>
</dbReference>
<dbReference type="Proteomes" id="UP000294564">
    <property type="component" value="Unassembled WGS sequence"/>
</dbReference>
<dbReference type="Gene3D" id="3.30.450.20">
    <property type="entry name" value="PAS domain"/>
    <property type="match status" value="1"/>
</dbReference>
<keyword evidence="6" id="KW-1185">Reference proteome</keyword>
<feature type="domain" description="HTH luxR-type" evidence="4">
    <location>
        <begin position="186"/>
        <end position="251"/>
    </location>
</feature>
<dbReference type="SUPFAM" id="SSF46894">
    <property type="entry name" value="C-terminal effector domain of the bipartite response regulators"/>
    <property type="match status" value="1"/>
</dbReference>
<dbReference type="CDD" id="cd06170">
    <property type="entry name" value="LuxR_C_like"/>
    <property type="match status" value="1"/>
</dbReference>
<dbReference type="Gene3D" id="1.10.10.10">
    <property type="entry name" value="Winged helix-like DNA-binding domain superfamily/Winged helix DNA-binding domain"/>
    <property type="match status" value="1"/>
</dbReference>
<evidence type="ECO:0000256" key="3">
    <source>
        <dbReference type="ARBA" id="ARBA00023163"/>
    </source>
</evidence>
<evidence type="ECO:0000313" key="6">
    <source>
        <dbReference type="Proteomes" id="UP000294564"/>
    </source>
</evidence>
<dbReference type="GO" id="GO:0003677">
    <property type="term" value="F:DNA binding"/>
    <property type="evidence" value="ECO:0007669"/>
    <property type="project" value="UniProtKB-KW"/>
</dbReference>
<evidence type="ECO:0000256" key="2">
    <source>
        <dbReference type="ARBA" id="ARBA00023125"/>
    </source>
</evidence>
<evidence type="ECO:0000259" key="4">
    <source>
        <dbReference type="PROSITE" id="PS50043"/>
    </source>
</evidence>
<dbReference type="OrthoDB" id="1727128at2"/>
<dbReference type="InterPro" id="IPR036388">
    <property type="entry name" value="WH-like_DNA-bd_sf"/>
</dbReference>
<keyword evidence="2" id="KW-0238">DNA-binding</keyword>
<keyword evidence="1" id="KW-0805">Transcription regulation</keyword>
<accession>A0A4R2NTN2</accession>
<evidence type="ECO:0000313" key="5">
    <source>
        <dbReference type="EMBL" id="TCP24755.1"/>
    </source>
</evidence>
<dbReference type="PANTHER" id="PTHR44688:SF16">
    <property type="entry name" value="DNA-BINDING TRANSCRIPTIONAL ACTIVATOR DEVR_DOSR"/>
    <property type="match status" value="1"/>
</dbReference>
<sequence length="253" mass="29823">MDKNVNDFFSLKNSINAISEEDINQTKNYLAPIRAFARTTYKSIYIIDYEKKGFEYVSENPLFLSGHTPEEVKEMGYAFYFKYVIEEDLDLLLKINTIGFDFYDTLPIEERLDYTISYDFHLKNKEEKKILINQKLTPLFLTRTGKLWKAICIISLSNEQKSGNIKVYKKGENKILKYNLEDDYWKEEEKISLTTREKEVLRYSVRGFTINDIAKSIYVSPDTVKFHRKKLFEKLEVANISEAIVYATNNKLI</sequence>
<dbReference type="GO" id="GO:0006355">
    <property type="term" value="P:regulation of DNA-templated transcription"/>
    <property type="evidence" value="ECO:0007669"/>
    <property type="project" value="InterPro"/>
</dbReference>
<gene>
    <name evidence="5" type="ORF">EV195_105186</name>
</gene>
<organism evidence="5 6">
    <name type="scientific">Tenacibaculum skagerrakense</name>
    <dbReference type="NCBI Taxonomy" id="186571"/>
    <lineage>
        <taxon>Bacteria</taxon>
        <taxon>Pseudomonadati</taxon>
        <taxon>Bacteroidota</taxon>
        <taxon>Flavobacteriia</taxon>
        <taxon>Flavobacteriales</taxon>
        <taxon>Flavobacteriaceae</taxon>
        <taxon>Tenacibaculum</taxon>
    </lineage>
</organism>
<dbReference type="SMART" id="SM00421">
    <property type="entry name" value="HTH_LUXR"/>
    <property type="match status" value="1"/>
</dbReference>
<dbReference type="InterPro" id="IPR016032">
    <property type="entry name" value="Sig_transdc_resp-reg_C-effctor"/>
</dbReference>
<dbReference type="RefSeq" id="WP_132794807.1">
    <property type="nucleotide sequence ID" value="NZ_SLXM01000005.1"/>
</dbReference>
<dbReference type="PANTHER" id="PTHR44688">
    <property type="entry name" value="DNA-BINDING TRANSCRIPTIONAL ACTIVATOR DEVR_DOSR"/>
    <property type="match status" value="1"/>
</dbReference>
<dbReference type="PROSITE" id="PS50043">
    <property type="entry name" value="HTH_LUXR_2"/>
    <property type="match status" value="1"/>
</dbReference>
<comment type="caution">
    <text evidence="5">The sequence shown here is derived from an EMBL/GenBank/DDBJ whole genome shotgun (WGS) entry which is preliminary data.</text>
</comment>
<proteinExistence type="predicted"/>
<dbReference type="EMBL" id="SLXM01000005">
    <property type="protein sequence ID" value="TCP24755.1"/>
    <property type="molecule type" value="Genomic_DNA"/>
</dbReference>
<dbReference type="AlphaFoldDB" id="A0A4R2NTN2"/>
<reference evidence="5 6" key="1">
    <citation type="submission" date="2019-03" db="EMBL/GenBank/DDBJ databases">
        <title>Genomic Encyclopedia of Type Strains, Phase IV (KMG-IV): sequencing the most valuable type-strain genomes for metagenomic binning, comparative biology and taxonomic classification.</title>
        <authorList>
            <person name="Goeker M."/>
        </authorList>
    </citation>
    <scope>NUCLEOTIDE SEQUENCE [LARGE SCALE GENOMIC DNA]</scope>
    <source>
        <strain evidence="5 6">DSM 14836</strain>
    </source>
</reference>
<name>A0A4R2NTN2_9FLAO</name>